<name>A0A397VPD1_9GLOM</name>
<dbReference type="InterPro" id="IPR000086">
    <property type="entry name" value="NUDIX_hydrolase_dom"/>
</dbReference>
<dbReference type="PROSITE" id="PS51462">
    <property type="entry name" value="NUDIX"/>
    <property type="match status" value="1"/>
</dbReference>
<proteinExistence type="predicted"/>
<dbReference type="SUPFAM" id="SSF55811">
    <property type="entry name" value="Nudix"/>
    <property type="match status" value="1"/>
</dbReference>
<reference evidence="2 3" key="1">
    <citation type="submission" date="2018-06" db="EMBL/GenBank/DDBJ databases">
        <title>Comparative genomics reveals the genomic features of Rhizophagus irregularis, R. cerebriforme, R. diaphanum and Gigaspora rosea, and their symbiotic lifestyle signature.</title>
        <authorList>
            <person name="Morin E."/>
            <person name="San Clemente H."/>
            <person name="Chen E.C.H."/>
            <person name="De La Providencia I."/>
            <person name="Hainaut M."/>
            <person name="Kuo A."/>
            <person name="Kohler A."/>
            <person name="Murat C."/>
            <person name="Tang N."/>
            <person name="Roy S."/>
            <person name="Loubradou J."/>
            <person name="Henrissat B."/>
            <person name="Grigoriev I.V."/>
            <person name="Corradi N."/>
            <person name="Roux C."/>
            <person name="Martin F.M."/>
        </authorList>
    </citation>
    <scope>NUCLEOTIDE SEQUENCE [LARGE SCALE GENOMIC DNA]</scope>
    <source>
        <strain evidence="2 3">DAOM 194757</strain>
    </source>
</reference>
<evidence type="ECO:0000313" key="2">
    <source>
        <dbReference type="EMBL" id="RIB21046.1"/>
    </source>
</evidence>
<dbReference type="EMBL" id="QKWP01000382">
    <property type="protein sequence ID" value="RIB21046.1"/>
    <property type="molecule type" value="Genomic_DNA"/>
</dbReference>
<sequence length="292" mass="34692">MPRCTNCAIHKETNNFDINKRTKKQYKCCNKCRLRLNTPRAKEQRKLYHQKKATEKRIKKLEKFIQENPDHATKIYQYTNCKEYKKYSQFGLGQRGIRTKCADYRNKRKPYFETYFKKKRKIGAYKGQYLIRKAKKLQTQKWKLMKEHNNVQDTDNIDLSSNSKDLPTPTKQANQLKDRRLVQVIIFRKDSEKGIQIMLSQRIHPDKPYLGLMQGTGGKVDVHTNDYGYETLETEENTAMRETLEESGIILEEGKLQKIWSETVPSQLEWTTRRCDIQQAEYNVTLSIFIYP</sequence>
<dbReference type="Gene3D" id="3.90.79.10">
    <property type="entry name" value="Nucleoside Triphosphate Pyrophosphohydrolase"/>
    <property type="match status" value="1"/>
</dbReference>
<evidence type="ECO:0000259" key="1">
    <source>
        <dbReference type="PROSITE" id="PS51462"/>
    </source>
</evidence>
<keyword evidence="3" id="KW-1185">Reference proteome</keyword>
<comment type="caution">
    <text evidence="2">The sequence shown here is derived from an EMBL/GenBank/DDBJ whole genome shotgun (WGS) entry which is preliminary data.</text>
</comment>
<evidence type="ECO:0000313" key="3">
    <source>
        <dbReference type="Proteomes" id="UP000266673"/>
    </source>
</evidence>
<dbReference type="Proteomes" id="UP000266673">
    <property type="component" value="Unassembled WGS sequence"/>
</dbReference>
<accession>A0A397VPD1</accession>
<dbReference type="OrthoDB" id="10005910at2759"/>
<gene>
    <name evidence="2" type="ORF">C2G38_2301626</name>
</gene>
<protein>
    <recommendedName>
        <fullName evidence="1">Nudix hydrolase domain-containing protein</fullName>
    </recommendedName>
</protein>
<dbReference type="InterPro" id="IPR015797">
    <property type="entry name" value="NUDIX_hydrolase-like_dom_sf"/>
</dbReference>
<organism evidence="2 3">
    <name type="scientific">Gigaspora rosea</name>
    <dbReference type="NCBI Taxonomy" id="44941"/>
    <lineage>
        <taxon>Eukaryota</taxon>
        <taxon>Fungi</taxon>
        <taxon>Fungi incertae sedis</taxon>
        <taxon>Mucoromycota</taxon>
        <taxon>Glomeromycotina</taxon>
        <taxon>Glomeromycetes</taxon>
        <taxon>Diversisporales</taxon>
        <taxon>Gigasporaceae</taxon>
        <taxon>Gigaspora</taxon>
    </lineage>
</organism>
<feature type="domain" description="Nudix hydrolase" evidence="1">
    <location>
        <begin position="177"/>
        <end position="292"/>
    </location>
</feature>
<dbReference type="CDD" id="cd02883">
    <property type="entry name" value="NUDIX_Hydrolase"/>
    <property type="match status" value="1"/>
</dbReference>
<dbReference type="AlphaFoldDB" id="A0A397VPD1"/>